<organism evidence="3 4">
    <name type="scientific">Meridianimarinicoccus marinus</name>
    <dbReference type="NCBI Taxonomy" id="3231483"/>
    <lineage>
        <taxon>Bacteria</taxon>
        <taxon>Pseudomonadati</taxon>
        <taxon>Pseudomonadota</taxon>
        <taxon>Alphaproteobacteria</taxon>
        <taxon>Rhodobacterales</taxon>
        <taxon>Paracoccaceae</taxon>
        <taxon>Meridianimarinicoccus</taxon>
    </lineage>
</organism>
<gene>
    <name evidence="3" type="ORF">AB0T83_18890</name>
</gene>
<comment type="similarity">
    <text evidence="1">Belongs to the UPF0065 (bug) family.</text>
</comment>
<keyword evidence="2" id="KW-0732">Signal</keyword>
<reference evidence="3 4" key="1">
    <citation type="submission" date="2024-07" db="EMBL/GenBank/DDBJ databases">
        <authorList>
            <person name="Kang M."/>
        </authorList>
    </citation>
    <scope>NUCLEOTIDE SEQUENCE [LARGE SCALE GENOMIC DNA]</scope>
    <source>
        <strain evidence="3 4">DFM31</strain>
    </source>
</reference>
<proteinExistence type="inferred from homology"/>
<dbReference type="PANTHER" id="PTHR42928:SF5">
    <property type="entry name" value="BLR1237 PROTEIN"/>
    <property type="match status" value="1"/>
</dbReference>
<dbReference type="CDD" id="cd07012">
    <property type="entry name" value="PBP2_Bug_TTT"/>
    <property type="match status" value="1"/>
</dbReference>
<feature type="signal peptide" evidence="2">
    <location>
        <begin position="1"/>
        <end position="19"/>
    </location>
</feature>
<dbReference type="Pfam" id="PF03401">
    <property type="entry name" value="TctC"/>
    <property type="match status" value="1"/>
</dbReference>
<name>A0ABV3LCM7_9RHOB</name>
<keyword evidence="4" id="KW-1185">Reference proteome</keyword>
<dbReference type="InterPro" id="IPR042100">
    <property type="entry name" value="Bug_dom1"/>
</dbReference>
<evidence type="ECO:0000313" key="4">
    <source>
        <dbReference type="Proteomes" id="UP001553161"/>
    </source>
</evidence>
<accession>A0ABV3LCM7</accession>
<evidence type="ECO:0000256" key="2">
    <source>
        <dbReference type="SAM" id="SignalP"/>
    </source>
</evidence>
<evidence type="ECO:0000313" key="3">
    <source>
        <dbReference type="EMBL" id="MEV8468825.1"/>
    </source>
</evidence>
<dbReference type="Gene3D" id="3.40.190.10">
    <property type="entry name" value="Periplasmic binding protein-like II"/>
    <property type="match status" value="1"/>
</dbReference>
<dbReference type="Proteomes" id="UP001553161">
    <property type="component" value="Unassembled WGS sequence"/>
</dbReference>
<sequence length="318" mass="33046">MRKSILALLLTAAPIPAMADGWPSDTIRIVVGFTPGGSSDLVARLLAPIISADLGTNVIVENMPGAASTIAAASVSKADADGYTFFLSNVSANGIAPFTYSDLGYDPVADFDDVTILGYIPAVLLASNASSTETLEDFIAEAKASPDGILFGSGGHGTMNHVSGELLKLSAGLNMEHVAYKGSAEAMNDLLAGVIDYQIDALTQNVGQINAGAIKALAITTPERSPAAPEIPTFVELGLPDVVAFNWVGLSAPGGTPDEIIQRFYEASHKAMQDPEIKAQFENWGMFHIDSTPAEAEAFVSAEVAKWGNVVASAGAFD</sequence>
<protein>
    <submittedName>
        <fullName evidence="3">Tripartite tricarboxylate transporter substrate binding protein</fullName>
    </submittedName>
</protein>
<dbReference type="RefSeq" id="WP_366194781.1">
    <property type="nucleotide sequence ID" value="NZ_JBFBVU010000043.1"/>
</dbReference>
<comment type="caution">
    <text evidence="3">The sequence shown here is derived from an EMBL/GenBank/DDBJ whole genome shotgun (WGS) entry which is preliminary data.</text>
</comment>
<dbReference type="PIRSF" id="PIRSF017082">
    <property type="entry name" value="YflP"/>
    <property type="match status" value="1"/>
</dbReference>
<dbReference type="SUPFAM" id="SSF53850">
    <property type="entry name" value="Periplasmic binding protein-like II"/>
    <property type="match status" value="1"/>
</dbReference>
<feature type="chain" id="PRO_5046750560" evidence="2">
    <location>
        <begin position="20"/>
        <end position="318"/>
    </location>
</feature>
<dbReference type="InterPro" id="IPR005064">
    <property type="entry name" value="BUG"/>
</dbReference>
<dbReference type="EMBL" id="JBFBVU010000043">
    <property type="protein sequence ID" value="MEV8468825.1"/>
    <property type="molecule type" value="Genomic_DNA"/>
</dbReference>
<dbReference type="PANTHER" id="PTHR42928">
    <property type="entry name" value="TRICARBOXYLATE-BINDING PROTEIN"/>
    <property type="match status" value="1"/>
</dbReference>
<dbReference type="Gene3D" id="3.40.190.150">
    <property type="entry name" value="Bordetella uptake gene, domain 1"/>
    <property type="match status" value="1"/>
</dbReference>
<evidence type="ECO:0000256" key="1">
    <source>
        <dbReference type="ARBA" id="ARBA00006987"/>
    </source>
</evidence>